<accession>A0A6A5T159</accession>
<dbReference type="AlphaFoldDB" id="A0A6A5T159"/>
<feature type="compositionally biased region" description="Polar residues" evidence="1">
    <location>
        <begin position="200"/>
        <end position="209"/>
    </location>
</feature>
<reference evidence="2" key="1">
    <citation type="journal article" date="2020" name="Stud. Mycol.">
        <title>101 Dothideomycetes genomes: a test case for predicting lifestyles and emergence of pathogens.</title>
        <authorList>
            <person name="Haridas S."/>
            <person name="Albert R."/>
            <person name="Binder M."/>
            <person name="Bloem J."/>
            <person name="Labutti K."/>
            <person name="Salamov A."/>
            <person name="Andreopoulos B."/>
            <person name="Baker S."/>
            <person name="Barry K."/>
            <person name="Bills G."/>
            <person name="Bluhm B."/>
            <person name="Cannon C."/>
            <person name="Castanera R."/>
            <person name="Culley D."/>
            <person name="Daum C."/>
            <person name="Ezra D."/>
            <person name="Gonzalez J."/>
            <person name="Henrissat B."/>
            <person name="Kuo A."/>
            <person name="Liang C."/>
            <person name="Lipzen A."/>
            <person name="Lutzoni F."/>
            <person name="Magnuson J."/>
            <person name="Mondo S."/>
            <person name="Nolan M."/>
            <person name="Ohm R."/>
            <person name="Pangilinan J."/>
            <person name="Park H.-J."/>
            <person name="Ramirez L."/>
            <person name="Alfaro M."/>
            <person name="Sun H."/>
            <person name="Tritt A."/>
            <person name="Yoshinaga Y."/>
            <person name="Zwiers L.-H."/>
            <person name="Turgeon B."/>
            <person name="Goodwin S."/>
            <person name="Spatafora J."/>
            <person name="Crous P."/>
            <person name="Grigoriev I."/>
        </authorList>
    </citation>
    <scope>NUCLEOTIDE SEQUENCE</scope>
    <source>
        <strain evidence="2">CBS 161.51</strain>
    </source>
</reference>
<sequence>MVYLDSMLVPSLAILKKYTGWFSHKNGIRIIITLDVGILRLGFLDLVDGSIFESWLLFMSDVPAFNIGGASKEEAIKNWGFQAIARTYTGGHMATFDIKNGEVKSVEMDGHFYARTESGVCMIFDVPLEVRQMIWGHALCVSARDMQAKLYSPSEPQQRFPEPREPHPPSRSAVRDRSGAFSSSAATFSSAPAPATSTTHCASPKQTRGPNSVVLAKWRFKDTPATSLQEFMAYGRGIREAILGTRSGVALVNDLGMICAWRDLQPVSVLDVDNVKFFPMKEEFGETVFREQVEYACRKVPTFVPRVVLAYHLIRSRAIELLLTDVRSWYESVI</sequence>
<gene>
    <name evidence="2" type="ORF">EJ02DRAFT_496561</name>
</gene>
<dbReference type="Proteomes" id="UP000800038">
    <property type="component" value="Unassembled WGS sequence"/>
</dbReference>
<organism evidence="2 3">
    <name type="scientific">Clathrospora elynae</name>
    <dbReference type="NCBI Taxonomy" id="706981"/>
    <lineage>
        <taxon>Eukaryota</taxon>
        <taxon>Fungi</taxon>
        <taxon>Dikarya</taxon>
        <taxon>Ascomycota</taxon>
        <taxon>Pezizomycotina</taxon>
        <taxon>Dothideomycetes</taxon>
        <taxon>Pleosporomycetidae</taxon>
        <taxon>Pleosporales</taxon>
        <taxon>Diademaceae</taxon>
        <taxon>Clathrospora</taxon>
    </lineage>
</organism>
<keyword evidence="3" id="KW-1185">Reference proteome</keyword>
<evidence type="ECO:0000313" key="3">
    <source>
        <dbReference type="Proteomes" id="UP000800038"/>
    </source>
</evidence>
<dbReference type="OrthoDB" id="3669272at2759"/>
<name>A0A6A5T159_9PLEO</name>
<evidence type="ECO:0000313" key="2">
    <source>
        <dbReference type="EMBL" id="KAF1946351.1"/>
    </source>
</evidence>
<feature type="compositionally biased region" description="Basic and acidic residues" evidence="1">
    <location>
        <begin position="161"/>
        <end position="178"/>
    </location>
</feature>
<feature type="region of interest" description="Disordered" evidence="1">
    <location>
        <begin position="151"/>
        <end position="209"/>
    </location>
</feature>
<evidence type="ECO:0000256" key="1">
    <source>
        <dbReference type="SAM" id="MobiDB-lite"/>
    </source>
</evidence>
<dbReference type="EMBL" id="ML976004">
    <property type="protein sequence ID" value="KAF1946351.1"/>
    <property type="molecule type" value="Genomic_DNA"/>
</dbReference>
<protein>
    <submittedName>
        <fullName evidence="2">Uncharacterized protein</fullName>
    </submittedName>
</protein>
<proteinExistence type="predicted"/>
<feature type="compositionally biased region" description="Low complexity" evidence="1">
    <location>
        <begin position="180"/>
        <end position="199"/>
    </location>
</feature>